<gene>
    <name evidence="2" type="ORF">L618_003400000030</name>
</gene>
<sequence length="82" mass="8690">MTHFSAQDLLDSGARVICPDCNWLVVAGPACRKCGRSFSRDTAAPTQSAPQAQSCQRPPPVRPQPLMATAVTLSLPTPRSVA</sequence>
<proteinExistence type="predicted"/>
<evidence type="ECO:0000313" key="3">
    <source>
        <dbReference type="Proteomes" id="UP000317573"/>
    </source>
</evidence>
<feature type="region of interest" description="Disordered" evidence="1">
    <location>
        <begin position="38"/>
        <end position="64"/>
    </location>
</feature>
<comment type="caution">
    <text evidence="2">The sequence shown here is derived from an EMBL/GenBank/DDBJ whole genome shotgun (WGS) entry which is preliminary data.</text>
</comment>
<protein>
    <submittedName>
        <fullName evidence="2">Uncharacterized protein</fullName>
    </submittedName>
</protein>
<dbReference type="EMBL" id="VLJT01000033">
    <property type="protein sequence ID" value="TWH14987.1"/>
    <property type="molecule type" value="Genomic_DNA"/>
</dbReference>
<evidence type="ECO:0000256" key="1">
    <source>
        <dbReference type="SAM" id="MobiDB-lite"/>
    </source>
</evidence>
<organism evidence="2 3">
    <name type="scientific">Rhodococcus rhodochrous J45</name>
    <dbReference type="NCBI Taxonomy" id="935266"/>
    <lineage>
        <taxon>Bacteria</taxon>
        <taxon>Bacillati</taxon>
        <taxon>Actinomycetota</taxon>
        <taxon>Actinomycetes</taxon>
        <taxon>Mycobacteriales</taxon>
        <taxon>Nocardiaceae</taxon>
        <taxon>Rhodococcus</taxon>
    </lineage>
</organism>
<accession>A0A562DZJ4</accession>
<reference evidence="2 3" key="1">
    <citation type="submission" date="2019-07" db="EMBL/GenBank/DDBJ databases">
        <title>Genome sequencing of lignin-degrading bacterial isolates.</title>
        <authorList>
            <person name="Gladden J."/>
        </authorList>
    </citation>
    <scope>NUCLEOTIDE SEQUENCE [LARGE SCALE GENOMIC DNA]</scope>
    <source>
        <strain evidence="2 3">J45</strain>
    </source>
</reference>
<name>A0A562DZJ4_RHORH</name>
<dbReference type="AlphaFoldDB" id="A0A562DZJ4"/>
<dbReference type="Proteomes" id="UP000317573">
    <property type="component" value="Unassembled WGS sequence"/>
</dbReference>
<feature type="compositionally biased region" description="Low complexity" evidence="1">
    <location>
        <begin position="42"/>
        <end position="56"/>
    </location>
</feature>
<evidence type="ECO:0000313" key="2">
    <source>
        <dbReference type="EMBL" id="TWH14987.1"/>
    </source>
</evidence>
<dbReference type="RefSeq" id="WP_145692492.1">
    <property type="nucleotide sequence ID" value="NZ_VLJT01000033.1"/>
</dbReference>